<sequence length="327" mass="35712">MLPHVAQIHAGGGRIVLSQHSGNAIFSELSSTYPLKLLSPRVQQKCVAVVYALTYGGGLVGGDQVHLSAEINQAAILLLLTQGSTKVFKSRAEQRLASVKRLFEFPNDNPPATTSSIGFTSPNTIQKMDFKVSPNAVLVLLPDPVTCFRSASYSQIQTFHLAKDASVVVLDWITSGRRSRGEEWVFSRYSSVNEIVVDGKRIARDVLLLETEEGKDDVRMGSSTQQRTLADRLSPYACYATVLLSGPAIQTLAEGLRERYGKMTVMKATTPTELLWSLSSICSDSDGLGMIVRVAGKDTELVKEWLRDALSSLADVVGIDVYRRAFV</sequence>
<protein>
    <submittedName>
        <fullName evidence="3">UreD-domain-containing protein</fullName>
    </submittedName>
</protein>
<keyword evidence="4" id="KW-1185">Reference proteome</keyword>
<evidence type="ECO:0000313" key="3">
    <source>
        <dbReference type="EMBL" id="THV07657.1"/>
    </source>
</evidence>
<dbReference type="EMBL" id="ML179037">
    <property type="protein sequence ID" value="THV07657.1"/>
    <property type="molecule type" value="Genomic_DNA"/>
</dbReference>
<evidence type="ECO:0000313" key="4">
    <source>
        <dbReference type="Proteomes" id="UP000297245"/>
    </source>
</evidence>
<dbReference type="Proteomes" id="UP000297245">
    <property type="component" value="Unassembled WGS sequence"/>
</dbReference>
<accession>A0A4S8MWE9</accession>
<dbReference type="PANTHER" id="PTHR33643:SF1">
    <property type="entry name" value="UREASE ACCESSORY PROTEIN D"/>
    <property type="match status" value="1"/>
</dbReference>
<organism evidence="3 4">
    <name type="scientific">Dendrothele bispora (strain CBS 962.96)</name>
    <dbReference type="NCBI Taxonomy" id="1314807"/>
    <lineage>
        <taxon>Eukaryota</taxon>
        <taxon>Fungi</taxon>
        <taxon>Dikarya</taxon>
        <taxon>Basidiomycota</taxon>
        <taxon>Agaricomycotina</taxon>
        <taxon>Agaricomycetes</taxon>
        <taxon>Agaricomycetidae</taxon>
        <taxon>Agaricales</taxon>
        <taxon>Agaricales incertae sedis</taxon>
        <taxon>Dendrothele</taxon>
    </lineage>
</organism>
<dbReference type="AlphaFoldDB" id="A0A4S8MWE9"/>
<dbReference type="Pfam" id="PF01774">
    <property type="entry name" value="UreD"/>
    <property type="match status" value="1"/>
</dbReference>
<dbReference type="GO" id="GO:0016151">
    <property type="term" value="F:nickel cation binding"/>
    <property type="evidence" value="ECO:0007669"/>
    <property type="project" value="InterPro"/>
</dbReference>
<dbReference type="OrthoDB" id="5550464at2759"/>
<keyword evidence="2" id="KW-0143">Chaperone</keyword>
<gene>
    <name evidence="3" type="ORF">K435DRAFT_709723</name>
</gene>
<comment type="similarity">
    <text evidence="1">Belongs to the UreD family.</text>
</comment>
<proteinExistence type="inferred from homology"/>
<evidence type="ECO:0000256" key="1">
    <source>
        <dbReference type="ARBA" id="ARBA00007177"/>
    </source>
</evidence>
<dbReference type="InterPro" id="IPR002669">
    <property type="entry name" value="UreD"/>
</dbReference>
<reference evidence="3 4" key="1">
    <citation type="journal article" date="2019" name="Nat. Ecol. Evol.">
        <title>Megaphylogeny resolves global patterns of mushroom evolution.</title>
        <authorList>
            <person name="Varga T."/>
            <person name="Krizsan K."/>
            <person name="Foldi C."/>
            <person name="Dima B."/>
            <person name="Sanchez-Garcia M."/>
            <person name="Sanchez-Ramirez S."/>
            <person name="Szollosi G.J."/>
            <person name="Szarkandi J.G."/>
            <person name="Papp V."/>
            <person name="Albert L."/>
            <person name="Andreopoulos W."/>
            <person name="Angelini C."/>
            <person name="Antonin V."/>
            <person name="Barry K.W."/>
            <person name="Bougher N.L."/>
            <person name="Buchanan P."/>
            <person name="Buyck B."/>
            <person name="Bense V."/>
            <person name="Catcheside P."/>
            <person name="Chovatia M."/>
            <person name="Cooper J."/>
            <person name="Damon W."/>
            <person name="Desjardin D."/>
            <person name="Finy P."/>
            <person name="Geml J."/>
            <person name="Haridas S."/>
            <person name="Hughes K."/>
            <person name="Justo A."/>
            <person name="Karasinski D."/>
            <person name="Kautmanova I."/>
            <person name="Kiss B."/>
            <person name="Kocsube S."/>
            <person name="Kotiranta H."/>
            <person name="LaButti K.M."/>
            <person name="Lechner B.E."/>
            <person name="Liimatainen K."/>
            <person name="Lipzen A."/>
            <person name="Lukacs Z."/>
            <person name="Mihaltcheva S."/>
            <person name="Morgado L.N."/>
            <person name="Niskanen T."/>
            <person name="Noordeloos M.E."/>
            <person name="Ohm R.A."/>
            <person name="Ortiz-Santana B."/>
            <person name="Ovrebo C."/>
            <person name="Racz N."/>
            <person name="Riley R."/>
            <person name="Savchenko A."/>
            <person name="Shiryaev A."/>
            <person name="Soop K."/>
            <person name="Spirin V."/>
            <person name="Szebenyi C."/>
            <person name="Tomsovsky M."/>
            <person name="Tulloss R.E."/>
            <person name="Uehling J."/>
            <person name="Grigoriev I.V."/>
            <person name="Vagvolgyi C."/>
            <person name="Papp T."/>
            <person name="Martin F.M."/>
            <person name="Miettinen O."/>
            <person name="Hibbett D.S."/>
            <person name="Nagy L.G."/>
        </authorList>
    </citation>
    <scope>NUCLEOTIDE SEQUENCE [LARGE SCALE GENOMIC DNA]</scope>
    <source>
        <strain evidence="3 4">CBS 962.96</strain>
    </source>
</reference>
<evidence type="ECO:0000256" key="2">
    <source>
        <dbReference type="ARBA" id="ARBA00023186"/>
    </source>
</evidence>
<dbReference type="PANTHER" id="PTHR33643">
    <property type="entry name" value="UREASE ACCESSORY PROTEIN D"/>
    <property type="match status" value="1"/>
</dbReference>
<name>A0A4S8MWE9_DENBC</name>
<dbReference type="HAMAP" id="MF_01384">
    <property type="entry name" value="UreD"/>
    <property type="match status" value="1"/>
</dbReference>